<keyword evidence="10" id="KW-1185">Reference proteome</keyword>
<dbReference type="EMBL" id="MU826384">
    <property type="protein sequence ID" value="KAJ7377068.1"/>
    <property type="molecule type" value="Genomic_DNA"/>
</dbReference>
<dbReference type="AlphaFoldDB" id="A0A9X0CWM0"/>
<dbReference type="PRINTS" id="PR00031">
    <property type="entry name" value="HTHREPRESSR"/>
</dbReference>
<evidence type="ECO:0000256" key="4">
    <source>
        <dbReference type="ARBA" id="ARBA00023242"/>
    </source>
</evidence>
<dbReference type="SUPFAM" id="SSF46689">
    <property type="entry name" value="Homeodomain-like"/>
    <property type="match status" value="1"/>
</dbReference>
<gene>
    <name evidence="9" type="ORF">OS493_031026</name>
</gene>
<feature type="domain" description="Homeobox" evidence="8">
    <location>
        <begin position="153"/>
        <end position="213"/>
    </location>
</feature>
<dbReference type="PROSITE" id="PS50071">
    <property type="entry name" value="HOMEOBOX_2"/>
    <property type="match status" value="1"/>
</dbReference>
<proteinExistence type="predicted"/>
<name>A0A9X0CWM0_9CNID</name>
<dbReference type="GO" id="GO:0005634">
    <property type="term" value="C:nucleus"/>
    <property type="evidence" value="ECO:0007669"/>
    <property type="project" value="UniProtKB-SubCell"/>
</dbReference>
<dbReference type="Pfam" id="PF00046">
    <property type="entry name" value="Homeodomain"/>
    <property type="match status" value="1"/>
</dbReference>
<dbReference type="InterPro" id="IPR050877">
    <property type="entry name" value="EMX-VAX-Noto_Homeobox_TFs"/>
</dbReference>
<feature type="region of interest" description="Disordered" evidence="7">
    <location>
        <begin position="128"/>
        <end position="156"/>
    </location>
</feature>
<keyword evidence="2 5" id="KW-0238">DNA-binding</keyword>
<evidence type="ECO:0000256" key="3">
    <source>
        <dbReference type="ARBA" id="ARBA00023155"/>
    </source>
</evidence>
<dbReference type="PANTHER" id="PTHR24339">
    <property type="entry name" value="HOMEOBOX PROTEIN EMX-RELATED"/>
    <property type="match status" value="1"/>
</dbReference>
<dbReference type="PRINTS" id="PR00024">
    <property type="entry name" value="HOMEOBOX"/>
</dbReference>
<feature type="compositionally biased region" description="Basic and acidic residues" evidence="7">
    <location>
        <begin position="128"/>
        <end position="153"/>
    </location>
</feature>
<dbReference type="PROSITE" id="PS00027">
    <property type="entry name" value="HOMEOBOX_1"/>
    <property type="match status" value="1"/>
</dbReference>
<dbReference type="GO" id="GO:0000981">
    <property type="term" value="F:DNA-binding transcription factor activity, RNA polymerase II-specific"/>
    <property type="evidence" value="ECO:0007669"/>
    <property type="project" value="InterPro"/>
</dbReference>
<evidence type="ECO:0000256" key="2">
    <source>
        <dbReference type="ARBA" id="ARBA00023125"/>
    </source>
</evidence>
<sequence>MQPDFNTTSSHWPGLSQNWFYPPLTSPPYFSMPGLHPDSVRNPSRFSEQMIQDSLGDMTSATRSPRLSPCGLSPSYPASNYLPTRGNSYYSRSPVRQEVLPSGTSPYRLAEHGPVNTEYFSFNQMLERETNSTTEDPPRLEDSGSRIMDDKASRPQRGRTVFSAHQLHELENVFVMDQYISGQQRRRLSSQLGLTETQVRVWFQNRRIKWRKNKLVRKMRP</sequence>
<organism evidence="9 10">
    <name type="scientific">Desmophyllum pertusum</name>
    <dbReference type="NCBI Taxonomy" id="174260"/>
    <lineage>
        <taxon>Eukaryota</taxon>
        <taxon>Metazoa</taxon>
        <taxon>Cnidaria</taxon>
        <taxon>Anthozoa</taxon>
        <taxon>Hexacorallia</taxon>
        <taxon>Scleractinia</taxon>
        <taxon>Caryophylliina</taxon>
        <taxon>Caryophylliidae</taxon>
        <taxon>Desmophyllum</taxon>
    </lineage>
</organism>
<feature type="region of interest" description="Disordered" evidence="7">
    <location>
        <begin position="57"/>
        <end position="79"/>
    </location>
</feature>
<evidence type="ECO:0000256" key="7">
    <source>
        <dbReference type="SAM" id="MobiDB-lite"/>
    </source>
</evidence>
<reference evidence="9" key="1">
    <citation type="submission" date="2023-01" db="EMBL/GenBank/DDBJ databases">
        <title>Genome assembly of the deep-sea coral Lophelia pertusa.</title>
        <authorList>
            <person name="Herrera S."/>
            <person name="Cordes E."/>
        </authorList>
    </citation>
    <scope>NUCLEOTIDE SEQUENCE</scope>
    <source>
        <strain evidence="9">USNM1676648</strain>
        <tissue evidence="9">Polyp</tissue>
    </source>
</reference>
<dbReference type="InterPro" id="IPR000047">
    <property type="entry name" value="HTH_motif"/>
</dbReference>
<dbReference type="OrthoDB" id="6159439at2759"/>
<dbReference type="Proteomes" id="UP001163046">
    <property type="component" value="Unassembled WGS sequence"/>
</dbReference>
<evidence type="ECO:0000313" key="9">
    <source>
        <dbReference type="EMBL" id="KAJ7377068.1"/>
    </source>
</evidence>
<feature type="DNA-binding region" description="Homeobox" evidence="5">
    <location>
        <begin position="155"/>
        <end position="214"/>
    </location>
</feature>
<keyword evidence="3 5" id="KW-0371">Homeobox</keyword>
<evidence type="ECO:0000313" key="10">
    <source>
        <dbReference type="Proteomes" id="UP001163046"/>
    </source>
</evidence>
<dbReference type="InterPro" id="IPR009057">
    <property type="entry name" value="Homeodomain-like_sf"/>
</dbReference>
<protein>
    <recommendedName>
        <fullName evidence="8">Homeobox domain-containing protein</fullName>
    </recommendedName>
</protein>
<evidence type="ECO:0000256" key="5">
    <source>
        <dbReference type="PROSITE-ProRule" id="PRU00108"/>
    </source>
</evidence>
<accession>A0A9X0CWM0</accession>
<dbReference type="Gene3D" id="1.10.10.60">
    <property type="entry name" value="Homeodomain-like"/>
    <property type="match status" value="1"/>
</dbReference>
<dbReference type="InterPro" id="IPR017970">
    <property type="entry name" value="Homeobox_CS"/>
</dbReference>
<evidence type="ECO:0000256" key="6">
    <source>
        <dbReference type="RuleBase" id="RU000682"/>
    </source>
</evidence>
<evidence type="ECO:0000256" key="1">
    <source>
        <dbReference type="ARBA" id="ARBA00004123"/>
    </source>
</evidence>
<dbReference type="InterPro" id="IPR020479">
    <property type="entry name" value="HD_metazoa"/>
</dbReference>
<comment type="subcellular location">
    <subcellularLocation>
        <location evidence="1 5 6">Nucleus</location>
    </subcellularLocation>
</comment>
<dbReference type="CDD" id="cd00086">
    <property type="entry name" value="homeodomain"/>
    <property type="match status" value="1"/>
</dbReference>
<dbReference type="GO" id="GO:0000978">
    <property type="term" value="F:RNA polymerase II cis-regulatory region sequence-specific DNA binding"/>
    <property type="evidence" value="ECO:0007669"/>
    <property type="project" value="TreeGrafter"/>
</dbReference>
<dbReference type="InterPro" id="IPR001356">
    <property type="entry name" value="HD"/>
</dbReference>
<comment type="caution">
    <text evidence="9">The sequence shown here is derived from an EMBL/GenBank/DDBJ whole genome shotgun (WGS) entry which is preliminary data.</text>
</comment>
<dbReference type="SMART" id="SM00389">
    <property type="entry name" value="HOX"/>
    <property type="match status" value="1"/>
</dbReference>
<keyword evidence="4 5" id="KW-0539">Nucleus</keyword>
<dbReference type="PANTHER" id="PTHR24339:SF28">
    <property type="entry name" value="E5-RELATED"/>
    <property type="match status" value="1"/>
</dbReference>
<evidence type="ECO:0000259" key="8">
    <source>
        <dbReference type="PROSITE" id="PS50071"/>
    </source>
</evidence>